<name>A0ABS0Q3R8_9BACT</name>
<dbReference type="InterPro" id="IPR000801">
    <property type="entry name" value="Esterase-like"/>
</dbReference>
<keyword evidence="2" id="KW-1185">Reference proteome</keyword>
<dbReference type="GO" id="GO:0016787">
    <property type="term" value="F:hydrolase activity"/>
    <property type="evidence" value="ECO:0007669"/>
    <property type="project" value="UniProtKB-KW"/>
</dbReference>
<dbReference type="EMBL" id="JAEDAE010000001">
    <property type="protein sequence ID" value="MBH8557302.1"/>
    <property type="molecule type" value="Genomic_DNA"/>
</dbReference>
<dbReference type="RefSeq" id="WP_198068744.1">
    <property type="nucleotide sequence ID" value="NZ_JAEDAD010000003.1"/>
</dbReference>
<dbReference type="SUPFAM" id="SSF53474">
    <property type="entry name" value="alpha/beta-Hydrolases"/>
    <property type="match status" value="1"/>
</dbReference>
<dbReference type="PANTHER" id="PTHR48098">
    <property type="entry name" value="ENTEROCHELIN ESTERASE-RELATED"/>
    <property type="match status" value="1"/>
</dbReference>
<gene>
    <name evidence="1" type="ORF">I7X13_04545</name>
</gene>
<dbReference type="Pfam" id="PF00756">
    <property type="entry name" value="Esterase"/>
    <property type="match status" value="1"/>
</dbReference>
<accession>A0ABS0Q3R8</accession>
<dbReference type="Gene3D" id="3.40.50.1820">
    <property type="entry name" value="alpha/beta hydrolase"/>
    <property type="match status" value="1"/>
</dbReference>
<organism evidence="1 2">
    <name type="scientific">Hymenobacter negativus</name>
    <dbReference type="NCBI Taxonomy" id="2795026"/>
    <lineage>
        <taxon>Bacteria</taxon>
        <taxon>Pseudomonadati</taxon>
        <taxon>Bacteroidota</taxon>
        <taxon>Cytophagia</taxon>
        <taxon>Cytophagales</taxon>
        <taxon>Hymenobacteraceae</taxon>
        <taxon>Hymenobacter</taxon>
    </lineage>
</organism>
<proteinExistence type="predicted"/>
<evidence type="ECO:0000313" key="2">
    <source>
        <dbReference type="Proteomes" id="UP000625631"/>
    </source>
</evidence>
<evidence type="ECO:0000313" key="1">
    <source>
        <dbReference type="EMBL" id="MBH8557302.1"/>
    </source>
</evidence>
<dbReference type="PANTHER" id="PTHR48098:SF3">
    <property type="entry name" value="IRON(III) ENTEROBACTIN ESTERASE"/>
    <property type="match status" value="1"/>
</dbReference>
<dbReference type="InterPro" id="IPR050583">
    <property type="entry name" value="Mycobacterial_A85_antigen"/>
</dbReference>
<comment type="caution">
    <text evidence="1">The sequence shown here is derived from an EMBL/GenBank/DDBJ whole genome shotgun (WGS) entry which is preliminary data.</text>
</comment>
<reference evidence="1 2" key="1">
    <citation type="submission" date="2020-12" db="EMBL/GenBank/DDBJ databases">
        <title>Hymenobacter sp.</title>
        <authorList>
            <person name="Kim M.K."/>
        </authorList>
    </citation>
    <scope>NUCLEOTIDE SEQUENCE [LARGE SCALE GENOMIC DNA]</scope>
    <source>
        <strain evidence="1 2">BT442</strain>
    </source>
</reference>
<protein>
    <submittedName>
        <fullName evidence="1">Alpha/beta fold hydrolase</fullName>
    </submittedName>
</protein>
<dbReference type="Proteomes" id="UP000625631">
    <property type="component" value="Unassembled WGS sequence"/>
</dbReference>
<keyword evidence="1" id="KW-0378">Hydrolase</keyword>
<sequence>MQEQHRRFYSHHLGQDIDMLVFGTWGYPVVIFPTSGGREYEARDFKLIEAARPLVEAGRVKLFCIDSIDQHSWYAKHLEPRIRVQNHVFYDQFLSEELVPMLQRECHVDKIAVAGCSFGGFHALNFAFRHPNQVAHLFTMGAAFDIRQFVDGYHDDNVYYNNPPEYLPGAYNEHFQWMNIILGTAEHDFCKEANFQMARLLSEKGIHYTLDVKPFGNHDWPVWREMFPQYLATIG</sequence>
<dbReference type="InterPro" id="IPR029058">
    <property type="entry name" value="AB_hydrolase_fold"/>
</dbReference>